<sequence length="455" mass="50243">MKQKNIRQVKQIIALLPITMLIISCGGSGNGASDSKDTLTKNSDTSSITAEYGAEIDLKAPFDTPSQNKFAKVIGWKDNRMPMAPSGYKVVAFAGDLNSPRNIYVAENGDIFVAQSRTEKEKEDPEKENSRNLFRDKSPNEILRFRDDDNDGVAEKKDIVLSGLSQPYGMLIIGNYFYVANTDALTRFPYDPSRGHVTNKPEKILSLPAGGYNNHWTRNLSTNDDQSKIYISVGSGSNVGENGMDKEVGRAMILEINPDGSDKKIYAAGLRNPVGMDWEPTTRQLWTAVNERDELGDEIVPDYITAVKSGGWYGWPYTYWGKHVDPRWSTEHPESLGVAPDSLTAKSLTPNYALGSHTASLGLAFSRTSAFEAGAYIGQHGSWNRSHLVGYKVVFVPFEHGKPIGKPQDFLTGFVADEKKSEVYGRPVAVVFTSHYMLVTDDAANVIWAVIPENK</sequence>
<name>A0A4Q6Y096_9SPHI</name>
<dbReference type="RefSeq" id="WP_130140842.1">
    <property type="nucleotide sequence ID" value="NZ_SGIT01000001.1"/>
</dbReference>
<dbReference type="Pfam" id="PF22807">
    <property type="entry name" value="TrAA12"/>
    <property type="match status" value="1"/>
</dbReference>
<dbReference type="SUPFAM" id="SSF50952">
    <property type="entry name" value="Soluble quinoprotein glucose dehydrogenase"/>
    <property type="match status" value="1"/>
</dbReference>
<dbReference type="EMBL" id="SGIT01000001">
    <property type="protein sequence ID" value="RZF62617.1"/>
    <property type="molecule type" value="Genomic_DNA"/>
</dbReference>
<evidence type="ECO:0000259" key="2">
    <source>
        <dbReference type="Pfam" id="PF22807"/>
    </source>
</evidence>
<dbReference type="PANTHER" id="PTHR33546">
    <property type="entry name" value="LARGE, MULTIFUNCTIONAL SECRETED PROTEIN-RELATED"/>
    <property type="match status" value="1"/>
</dbReference>
<reference evidence="3 4" key="1">
    <citation type="submission" date="2019-02" db="EMBL/GenBank/DDBJ databases">
        <authorList>
            <person name="Li Y."/>
        </authorList>
    </citation>
    <scope>NUCLEOTIDE SEQUENCE [LARGE SCALE GENOMIC DNA]</scope>
    <source>
        <strain evidence="3 4">30C10-4-7</strain>
    </source>
</reference>
<feature type="domain" description="Pyrroloquinoline quinone-dependent pyranose dehydrogenase beta-propeller" evidence="2">
    <location>
        <begin position="84"/>
        <end position="450"/>
    </location>
</feature>
<comment type="caution">
    <text evidence="3">The sequence shown here is derived from an EMBL/GenBank/DDBJ whole genome shotgun (WGS) entry which is preliminary data.</text>
</comment>
<gene>
    <name evidence="3" type="ORF">EWE74_07435</name>
</gene>
<dbReference type="InterPro" id="IPR011042">
    <property type="entry name" value="6-blade_b-propeller_TolB-like"/>
</dbReference>
<dbReference type="OrthoDB" id="9811395at2"/>
<organism evidence="3 4">
    <name type="scientific">Sphingobacterium corticibacterium</name>
    <dbReference type="NCBI Taxonomy" id="2484746"/>
    <lineage>
        <taxon>Bacteria</taxon>
        <taxon>Pseudomonadati</taxon>
        <taxon>Bacteroidota</taxon>
        <taxon>Sphingobacteriia</taxon>
        <taxon>Sphingobacteriales</taxon>
        <taxon>Sphingobacteriaceae</taxon>
        <taxon>Sphingobacterium</taxon>
    </lineage>
</organism>
<dbReference type="InterPro" id="IPR054539">
    <property type="entry name" value="Beta-prop_PDH"/>
</dbReference>
<evidence type="ECO:0000313" key="4">
    <source>
        <dbReference type="Proteomes" id="UP000292855"/>
    </source>
</evidence>
<dbReference type="InterPro" id="IPR011041">
    <property type="entry name" value="Quinoprot_gluc/sorb_DH_b-prop"/>
</dbReference>
<dbReference type="Gene3D" id="2.120.10.30">
    <property type="entry name" value="TolB, C-terminal domain"/>
    <property type="match status" value="1"/>
</dbReference>
<dbReference type="AlphaFoldDB" id="A0A4Q6Y096"/>
<keyword evidence="4" id="KW-1185">Reference proteome</keyword>
<evidence type="ECO:0000256" key="1">
    <source>
        <dbReference type="SAM" id="MobiDB-lite"/>
    </source>
</evidence>
<evidence type="ECO:0000313" key="3">
    <source>
        <dbReference type="EMBL" id="RZF62617.1"/>
    </source>
</evidence>
<feature type="region of interest" description="Disordered" evidence="1">
    <location>
        <begin position="116"/>
        <end position="139"/>
    </location>
</feature>
<dbReference type="Proteomes" id="UP000292855">
    <property type="component" value="Unassembled WGS sequence"/>
</dbReference>
<protein>
    <submittedName>
        <fullName evidence="3">Sorbosone dehydrogenase family protein</fullName>
    </submittedName>
</protein>
<dbReference type="PROSITE" id="PS51257">
    <property type="entry name" value="PROKAR_LIPOPROTEIN"/>
    <property type="match status" value="1"/>
</dbReference>
<dbReference type="PANTHER" id="PTHR33546:SF1">
    <property type="entry name" value="LARGE, MULTIFUNCTIONAL SECRETED PROTEIN"/>
    <property type="match status" value="1"/>
</dbReference>
<feature type="compositionally biased region" description="Basic and acidic residues" evidence="1">
    <location>
        <begin position="117"/>
        <end position="139"/>
    </location>
</feature>
<accession>A0A4Q6Y096</accession>
<proteinExistence type="predicted"/>